<dbReference type="AlphaFoldDB" id="A0A1H1FLS4"/>
<evidence type="ECO:0000313" key="1">
    <source>
        <dbReference type="EMBL" id="SDR01820.1"/>
    </source>
</evidence>
<protein>
    <submittedName>
        <fullName evidence="1">Uncharacterized protein</fullName>
    </submittedName>
</protein>
<organism evidence="1 2">
    <name type="scientific">Thermostaphylospora chromogena</name>
    <dbReference type="NCBI Taxonomy" id="35622"/>
    <lineage>
        <taxon>Bacteria</taxon>
        <taxon>Bacillati</taxon>
        <taxon>Actinomycetota</taxon>
        <taxon>Actinomycetes</taxon>
        <taxon>Streptosporangiales</taxon>
        <taxon>Thermomonosporaceae</taxon>
        <taxon>Thermostaphylospora</taxon>
    </lineage>
</organism>
<dbReference type="EMBL" id="FNKK01000002">
    <property type="protein sequence ID" value="SDR01820.1"/>
    <property type="molecule type" value="Genomic_DNA"/>
</dbReference>
<evidence type="ECO:0000313" key="2">
    <source>
        <dbReference type="Proteomes" id="UP000217103"/>
    </source>
</evidence>
<dbReference type="Proteomes" id="UP000217103">
    <property type="component" value="Unassembled WGS sequence"/>
</dbReference>
<name>A0A1H1FLS4_9ACTN</name>
<keyword evidence="2" id="KW-1185">Reference proteome</keyword>
<reference evidence="1 2" key="1">
    <citation type="submission" date="2016-10" db="EMBL/GenBank/DDBJ databases">
        <authorList>
            <person name="de Groot N.N."/>
        </authorList>
    </citation>
    <scope>NUCLEOTIDE SEQUENCE [LARGE SCALE GENOMIC DNA]</scope>
    <source>
        <strain evidence="1 2">DSM 43794</strain>
    </source>
</reference>
<accession>A0A1H1FLS4</accession>
<proteinExistence type="predicted"/>
<sequence length="57" mass="5684">MALTGSRPYGRVTATGTRAAVIDVRAAHPCGADRAEARVGARAAGGAGTRLSAPAHR</sequence>
<dbReference type="STRING" id="35622.SAMN04489764_3051"/>
<gene>
    <name evidence="1" type="ORF">SAMN04489764_3051</name>
</gene>